<protein>
    <submittedName>
        <fullName evidence="1">Polymer-forming cytoskeletal protein</fullName>
    </submittedName>
</protein>
<dbReference type="InterPro" id="IPR007607">
    <property type="entry name" value="BacA/B"/>
</dbReference>
<evidence type="ECO:0000313" key="2">
    <source>
        <dbReference type="Proteomes" id="UP001597541"/>
    </source>
</evidence>
<accession>A0ABW5PJD3</accession>
<gene>
    <name evidence="1" type="ORF">ACFSUF_18735</name>
</gene>
<comment type="caution">
    <text evidence="1">The sequence shown here is derived from an EMBL/GenBank/DDBJ whole genome shotgun (WGS) entry which is preliminary data.</text>
</comment>
<dbReference type="Pfam" id="PF04519">
    <property type="entry name" value="Bactofilin"/>
    <property type="match status" value="1"/>
</dbReference>
<dbReference type="EMBL" id="JBHUME010000012">
    <property type="protein sequence ID" value="MFD2614452.1"/>
    <property type="molecule type" value="Genomic_DNA"/>
</dbReference>
<proteinExistence type="predicted"/>
<dbReference type="RefSeq" id="WP_377605334.1">
    <property type="nucleotide sequence ID" value="NZ_JBHUME010000012.1"/>
</dbReference>
<sequence length="223" mass="23746">MDGNELKINGIGKAGGGEYSKVHMEGIGDVEGDLSCNTCYINGVANIDGSVKADHFKANGKLKIKGHLHAEQVEFDGQMTVEGSMSAAVSRLNGLVKIRGDCEAETFHGAGGFVVGGLLNADLIEIELYGRSKAKEIGGTRVHVIKTNKSDWSQLFSWAVPSLKSVLEANVIEADEIYLEKTKAGTVRGNNVELGAGCIVETVEYRGELKVHSTAKVGKKVKV</sequence>
<dbReference type="Proteomes" id="UP001597541">
    <property type="component" value="Unassembled WGS sequence"/>
</dbReference>
<name>A0ABW5PJD3_9BACL</name>
<evidence type="ECO:0000313" key="1">
    <source>
        <dbReference type="EMBL" id="MFD2614452.1"/>
    </source>
</evidence>
<keyword evidence="2" id="KW-1185">Reference proteome</keyword>
<organism evidence="1 2">
    <name type="scientific">Paenibacillus gansuensis</name>
    <dbReference type="NCBI Taxonomy" id="306542"/>
    <lineage>
        <taxon>Bacteria</taxon>
        <taxon>Bacillati</taxon>
        <taxon>Bacillota</taxon>
        <taxon>Bacilli</taxon>
        <taxon>Bacillales</taxon>
        <taxon>Paenibacillaceae</taxon>
        <taxon>Paenibacillus</taxon>
    </lineage>
</organism>
<reference evidence="2" key="1">
    <citation type="journal article" date="2019" name="Int. J. Syst. Evol. Microbiol.">
        <title>The Global Catalogue of Microorganisms (GCM) 10K type strain sequencing project: providing services to taxonomists for standard genome sequencing and annotation.</title>
        <authorList>
            <consortium name="The Broad Institute Genomics Platform"/>
            <consortium name="The Broad Institute Genome Sequencing Center for Infectious Disease"/>
            <person name="Wu L."/>
            <person name="Ma J."/>
        </authorList>
    </citation>
    <scope>NUCLEOTIDE SEQUENCE [LARGE SCALE GENOMIC DNA]</scope>
    <source>
        <strain evidence="2">KCTC 3950</strain>
    </source>
</reference>